<dbReference type="PANTHER" id="PTHR43280:SF27">
    <property type="entry name" value="TRANSCRIPTIONAL REGULATOR MTLR"/>
    <property type="match status" value="1"/>
</dbReference>
<evidence type="ECO:0000313" key="6">
    <source>
        <dbReference type="Proteomes" id="UP000031670"/>
    </source>
</evidence>
<dbReference type="InterPro" id="IPR009057">
    <property type="entry name" value="Homeodomain-like_sf"/>
</dbReference>
<dbReference type="InterPro" id="IPR014710">
    <property type="entry name" value="RmlC-like_jellyroll"/>
</dbReference>
<protein>
    <submittedName>
        <fullName evidence="5">Transcriptional regulator</fullName>
    </submittedName>
</protein>
<evidence type="ECO:0000313" key="5">
    <source>
        <dbReference type="EMBL" id="GAM60427.1"/>
    </source>
</evidence>
<keyword evidence="3" id="KW-0804">Transcription</keyword>
<dbReference type="InterPro" id="IPR018062">
    <property type="entry name" value="HTH_AraC-typ_CS"/>
</dbReference>
<reference evidence="5 6" key="2">
    <citation type="submission" date="2015-01" db="EMBL/GenBank/DDBJ databases">
        <authorList>
            <consortium name="NBRP consortium"/>
            <person name="Sawabe T."/>
            <person name="Meirelles P."/>
            <person name="Feng G."/>
            <person name="Sayaka M."/>
            <person name="Hattori M."/>
            <person name="Ohkuma M."/>
        </authorList>
    </citation>
    <scope>NUCLEOTIDE SEQUENCE [LARGE SCALE GENOMIC DNA]</scope>
    <source>
        <strain evidence="5 6">JCM19232</strain>
    </source>
</reference>
<dbReference type="EMBL" id="BBSA01000001">
    <property type="protein sequence ID" value="GAM60427.1"/>
    <property type="molecule type" value="Genomic_DNA"/>
</dbReference>
<dbReference type="Gene3D" id="2.60.120.10">
    <property type="entry name" value="Jelly Rolls"/>
    <property type="match status" value="1"/>
</dbReference>
<dbReference type="InterPro" id="IPR011051">
    <property type="entry name" value="RmlC_Cupin_sf"/>
</dbReference>
<evidence type="ECO:0000256" key="3">
    <source>
        <dbReference type="ARBA" id="ARBA00023163"/>
    </source>
</evidence>
<dbReference type="InterPro" id="IPR018060">
    <property type="entry name" value="HTH_AraC"/>
</dbReference>
<name>A0A0B8P7E1_9VIBR</name>
<dbReference type="SUPFAM" id="SSF51182">
    <property type="entry name" value="RmlC-like cupins"/>
    <property type="match status" value="1"/>
</dbReference>
<feature type="domain" description="HTH araC/xylS-type" evidence="4">
    <location>
        <begin position="178"/>
        <end position="276"/>
    </location>
</feature>
<keyword evidence="1" id="KW-0805">Transcription regulation</keyword>
<sequence length="278" mass="31827">MRPFRQNLPDQSQISTITCQKVNLDTPEPYWHYHKQIELLYAYSGRAQRLIGDNRGVFSQGELLLLGEDLPHGFSVGEGVNDCVILVIQFDAQILSVYPEFREMVQLIKSSRFGMSFDKLSSELHQQLKCFETLEPSTQLIALFSILDELIRHPSAQLLSSLEFSKKALQDHRYEKLNRVIAHIHANKAQSLSVDAMAEFSNMTKPAFCRWFKKSMSVSYLTYLNSIKVEDACRLLLHSDLPVSQVALEVGFDSISSFYRNFSNIKSCTPSDYRESLE</sequence>
<accession>A0A0B8P7E1</accession>
<dbReference type="AlphaFoldDB" id="A0A0B8P7E1"/>
<dbReference type="Proteomes" id="UP000031670">
    <property type="component" value="Unassembled WGS sequence"/>
</dbReference>
<organism evidence="5 6">
    <name type="scientific">Vibrio ishigakensis</name>
    <dbReference type="NCBI Taxonomy" id="1481914"/>
    <lineage>
        <taxon>Bacteria</taxon>
        <taxon>Pseudomonadati</taxon>
        <taxon>Pseudomonadota</taxon>
        <taxon>Gammaproteobacteria</taxon>
        <taxon>Vibrionales</taxon>
        <taxon>Vibrionaceae</taxon>
        <taxon>Vibrio</taxon>
    </lineage>
</organism>
<dbReference type="PROSITE" id="PS01124">
    <property type="entry name" value="HTH_ARAC_FAMILY_2"/>
    <property type="match status" value="1"/>
</dbReference>
<dbReference type="GO" id="GO:0003700">
    <property type="term" value="F:DNA-binding transcription factor activity"/>
    <property type="evidence" value="ECO:0007669"/>
    <property type="project" value="InterPro"/>
</dbReference>
<dbReference type="PROSITE" id="PS00041">
    <property type="entry name" value="HTH_ARAC_FAMILY_1"/>
    <property type="match status" value="1"/>
</dbReference>
<dbReference type="Gene3D" id="1.10.10.60">
    <property type="entry name" value="Homeodomain-like"/>
    <property type="match status" value="2"/>
</dbReference>
<evidence type="ECO:0000256" key="2">
    <source>
        <dbReference type="ARBA" id="ARBA00023125"/>
    </source>
</evidence>
<dbReference type="Pfam" id="PF12833">
    <property type="entry name" value="HTH_18"/>
    <property type="match status" value="1"/>
</dbReference>
<gene>
    <name evidence="5" type="ORF">JCM19232_760</name>
</gene>
<dbReference type="PANTHER" id="PTHR43280">
    <property type="entry name" value="ARAC-FAMILY TRANSCRIPTIONAL REGULATOR"/>
    <property type="match status" value="1"/>
</dbReference>
<evidence type="ECO:0000256" key="1">
    <source>
        <dbReference type="ARBA" id="ARBA00023015"/>
    </source>
</evidence>
<comment type="caution">
    <text evidence="5">The sequence shown here is derived from an EMBL/GenBank/DDBJ whole genome shotgun (WGS) entry which is preliminary data.</text>
</comment>
<dbReference type="GO" id="GO:0043565">
    <property type="term" value="F:sequence-specific DNA binding"/>
    <property type="evidence" value="ECO:0007669"/>
    <property type="project" value="InterPro"/>
</dbReference>
<keyword evidence="2" id="KW-0238">DNA-binding</keyword>
<evidence type="ECO:0000259" key="4">
    <source>
        <dbReference type="PROSITE" id="PS01124"/>
    </source>
</evidence>
<reference evidence="5 6" key="1">
    <citation type="submission" date="2015-01" db="EMBL/GenBank/DDBJ databases">
        <title>Vibrio sp. C5 JCM 19232 whole genome shotgun sequence.</title>
        <authorList>
            <person name="Sawabe T."/>
            <person name="Meirelles P."/>
            <person name="Feng G."/>
            <person name="Sayaka M."/>
            <person name="Hattori M."/>
            <person name="Ohkuma M."/>
        </authorList>
    </citation>
    <scope>NUCLEOTIDE SEQUENCE [LARGE SCALE GENOMIC DNA]</scope>
    <source>
        <strain evidence="5 6">JCM19232</strain>
    </source>
</reference>
<proteinExistence type="predicted"/>
<dbReference type="SMART" id="SM00342">
    <property type="entry name" value="HTH_ARAC"/>
    <property type="match status" value="1"/>
</dbReference>
<dbReference type="SUPFAM" id="SSF46689">
    <property type="entry name" value="Homeodomain-like"/>
    <property type="match status" value="2"/>
</dbReference>